<keyword evidence="1" id="KW-0812">Transmembrane</keyword>
<keyword evidence="3" id="KW-1185">Reference proteome</keyword>
<gene>
    <name evidence="2" type="ORF">F8C90_01630</name>
</gene>
<protein>
    <submittedName>
        <fullName evidence="2">Uncharacterized protein</fullName>
    </submittedName>
</protein>
<accession>A0A6N6NNR3</accession>
<evidence type="ECO:0000313" key="3">
    <source>
        <dbReference type="Proteomes" id="UP000468668"/>
    </source>
</evidence>
<keyword evidence="1" id="KW-0472">Membrane</keyword>
<feature type="transmembrane region" description="Helical" evidence="1">
    <location>
        <begin position="274"/>
        <end position="296"/>
    </location>
</feature>
<name>A0A6N6NNR3_9ACTN</name>
<keyword evidence="1" id="KW-1133">Transmembrane helix</keyword>
<dbReference type="Proteomes" id="UP000468668">
    <property type="component" value="Unassembled WGS sequence"/>
</dbReference>
<dbReference type="EMBL" id="WAJR01000002">
    <property type="protein sequence ID" value="KAB1642436.1"/>
    <property type="molecule type" value="Genomic_DNA"/>
</dbReference>
<dbReference type="RefSeq" id="WP_158048703.1">
    <property type="nucleotide sequence ID" value="NZ_WAJR01000002.1"/>
</dbReference>
<dbReference type="AlphaFoldDB" id="A0A6N6NNR3"/>
<comment type="caution">
    <text evidence="2">The sequence shown here is derived from an EMBL/GenBank/DDBJ whole genome shotgun (WGS) entry which is preliminary data.</text>
</comment>
<reference evidence="2 3" key="1">
    <citation type="submission" date="2019-09" db="EMBL/GenBank/DDBJ databases">
        <title>Whole genome shotgun sequencing (WGS) of Ellagibacter isourolithinifaciens DSM 104140(T) and Adlercreutzia muris DSM 29508(T).</title>
        <authorList>
            <person name="Stoll D.A."/>
            <person name="Danylec N."/>
            <person name="Huch M."/>
        </authorList>
    </citation>
    <scope>NUCLEOTIDE SEQUENCE [LARGE SCALE GENOMIC DNA]</scope>
    <source>
        <strain evidence="2 3">DSM 104140</strain>
    </source>
</reference>
<proteinExistence type="predicted"/>
<organism evidence="2 3">
    <name type="scientific">Ellagibacter isourolithinifaciens</name>
    <dbReference type="NCBI Taxonomy" id="2137581"/>
    <lineage>
        <taxon>Bacteria</taxon>
        <taxon>Bacillati</taxon>
        <taxon>Actinomycetota</taxon>
        <taxon>Coriobacteriia</taxon>
        <taxon>Eggerthellales</taxon>
        <taxon>Eggerthellaceae</taxon>
        <taxon>Ellagibacter</taxon>
    </lineage>
</organism>
<evidence type="ECO:0000313" key="2">
    <source>
        <dbReference type="EMBL" id="KAB1642436.1"/>
    </source>
</evidence>
<dbReference type="GeneID" id="98657101"/>
<evidence type="ECO:0000256" key="1">
    <source>
        <dbReference type="SAM" id="Phobius"/>
    </source>
</evidence>
<dbReference type="OrthoDB" id="3252967at2"/>
<sequence length="572" mass="64220">MAESNYKVIFRADGQSNQHRITWEEKCPIQLSAVQISRDTTTSATFLQVKVKNISNDPIVSIAAALTIEVPDKSDEAMPLEYLDTDIPAGTEKTLKPQRLTHANITSCNLVIRRVDFSNKTWHSTTSPKPLPQRQALSLSPKARAQRAYALSLGENDEIVNGAVQNHSGWWVCACGQANISRTTCCKCGMVKERLLDTENEQDLLAEYNDRVDDIYEQACDLSKDDASKKELKKASKLFTSIKDEKDSAEKAKGCDERIQSISSAQSRKIRRGIITATTSVVALGLIIVLGTFVIVPNVKYAIATSYANSGQYEDAIAAFEELGNFKDSPKRAIQCEVDACEIQVRNALESDNYDEACKSAQTLTGLDGGWDRLEPIAEAAAESFMQQQDYEKASTWFAFARDTESRMDARYQYVMRHFDHDDLTTYNYLKELSKNNYKDSSDLYDQLYKWRFEFGITTSKQAIDQNTWENSDGNNRTGVYAFAKATSGPLGHDARITIIVKIKEHDKESKYSREKWRDMPERSITIEGTGEVCFAEKAIGSLGGSTDYIKATFYDKDTGKYLGEKEMQCID</sequence>